<dbReference type="RefSeq" id="WP_252468820.1">
    <property type="nucleotide sequence ID" value="NZ_JALBWM010000057.1"/>
</dbReference>
<dbReference type="PANTHER" id="PTHR46182">
    <property type="entry name" value="FI19480P1"/>
    <property type="match status" value="1"/>
</dbReference>
<dbReference type="Gene3D" id="2.60.40.10">
    <property type="entry name" value="Immunoglobulins"/>
    <property type="match status" value="3"/>
</dbReference>
<evidence type="ECO:0000313" key="1">
    <source>
        <dbReference type="EMBL" id="MCO1335292.1"/>
    </source>
</evidence>
<evidence type="ECO:0008006" key="3">
    <source>
        <dbReference type="Google" id="ProtNLM"/>
    </source>
</evidence>
<name>A0A9X2J583_9GAMM</name>
<evidence type="ECO:0000313" key="2">
    <source>
        <dbReference type="Proteomes" id="UP001139028"/>
    </source>
</evidence>
<comment type="caution">
    <text evidence="1">The sequence shown here is derived from an EMBL/GenBank/DDBJ whole genome shotgun (WGS) entry which is preliminary data.</text>
</comment>
<reference evidence="1" key="1">
    <citation type="journal article" date="2022" name="Arch. Microbiol.">
        <title>Microbulbifer okhotskensis sp. nov., isolated from a deep bottom sediment of the Okhotsk Sea.</title>
        <authorList>
            <person name="Romanenko L."/>
            <person name="Kurilenko V."/>
            <person name="Otstavnykh N."/>
            <person name="Velansky P."/>
            <person name="Isaeva M."/>
            <person name="Mikhailov V."/>
        </authorList>
    </citation>
    <scope>NUCLEOTIDE SEQUENCE</scope>
    <source>
        <strain evidence="1">OS29</strain>
    </source>
</reference>
<organism evidence="1 2">
    <name type="scientific">Microbulbifer okhotskensis</name>
    <dbReference type="NCBI Taxonomy" id="2926617"/>
    <lineage>
        <taxon>Bacteria</taxon>
        <taxon>Pseudomonadati</taxon>
        <taxon>Pseudomonadota</taxon>
        <taxon>Gammaproteobacteria</taxon>
        <taxon>Cellvibrionales</taxon>
        <taxon>Microbulbiferaceae</taxon>
        <taxon>Microbulbifer</taxon>
    </lineage>
</organism>
<proteinExistence type="predicted"/>
<dbReference type="AlphaFoldDB" id="A0A9X2J583"/>
<accession>A0A9X2J583</accession>
<dbReference type="EMBL" id="JALBWM010000057">
    <property type="protein sequence ID" value="MCO1335292.1"/>
    <property type="molecule type" value="Genomic_DNA"/>
</dbReference>
<gene>
    <name evidence="1" type="ORF">MO867_13220</name>
</gene>
<dbReference type="Proteomes" id="UP001139028">
    <property type="component" value="Unassembled WGS sequence"/>
</dbReference>
<dbReference type="Pfam" id="PF22352">
    <property type="entry name" value="K319L-like_PKD"/>
    <property type="match status" value="3"/>
</dbReference>
<dbReference type="InterPro" id="IPR013783">
    <property type="entry name" value="Ig-like_fold"/>
</dbReference>
<dbReference type="PANTHER" id="PTHR46182:SF2">
    <property type="entry name" value="FI19480P1"/>
    <property type="match status" value="1"/>
</dbReference>
<dbReference type="GO" id="GO:0016020">
    <property type="term" value="C:membrane"/>
    <property type="evidence" value="ECO:0007669"/>
    <property type="project" value="TreeGrafter"/>
</dbReference>
<dbReference type="GO" id="GO:0031410">
    <property type="term" value="C:cytoplasmic vesicle"/>
    <property type="evidence" value="ECO:0007669"/>
    <property type="project" value="TreeGrafter"/>
</dbReference>
<sequence>MDPDEEVLLKGWVGDSDGYIVDYRWRSLSDMDIELTTHADGTASFIAPQIPWGTEIALKFELEVEDNDGLTATDVYNVLVKWNMPPNMGVGAMRVVQPNTNVTLDGSYSNDPDGSIVSQKWEQVSGPPVELMNASNLIASFKAPAEPTVLSFKLSVTDNRGATSQMTVNVDVELVPPRVTSTTQGVEPRENVLLVPDVYWDVPGAYIVDYRWRSLSDRDIELVTHADGSASFIAPQNPGSEFTMEFELEVEDNNGQTARGVFTVSVEGNTPPFMVISYGAQGGVKTNTVSTLSGSASRDQDGVIVSQQWEQVLGPSVELIDADKLIAYFTTPAEPASLSFKFSITDDDGATTEKTITLNVEE</sequence>
<protein>
    <recommendedName>
        <fullName evidence="3">REJ domain-containing protein</fullName>
    </recommendedName>
</protein>
<keyword evidence="2" id="KW-1185">Reference proteome</keyword>
<dbReference type="InterPro" id="IPR029865">
    <property type="entry name" value="KIAA0319-like"/>
</dbReference>